<dbReference type="OrthoDB" id="10003593at2759"/>
<keyword evidence="8" id="KW-0694">RNA-binding</keyword>
<evidence type="ECO:0000256" key="5">
    <source>
        <dbReference type="ARBA" id="ARBA00016034"/>
    </source>
</evidence>
<evidence type="ECO:0000256" key="2">
    <source>
        <dbReference type="ARBA" id="ARBA00004123"/>
    </source>
</evidence>
<dbReference type="STRING" id="400727.A0A2T7NGC2"/>
<dbReference type="Gene3D" id="3.30.470.30">
    <property type="entry name" value="DNA ligase/mRNA capping enzyme"/>
    <property type="match status" value="2"/>
</dbReference>
<evidence type="ECO:0000256" key="3">
    <source>
        <dbReference type="ARBA" id="ARBA00004496"/>
    </source>
</evidence>
<keyword evidence="7" id="KW-0963">Cytoplasm</keyword>
<feature type="compositionally biased region" description="Polar residues" evidence="10">
    <location>
        <begin position="527"/>
        <end position="537"/>
    </location>
</feature>
<keyword evidence="6" id="KW-0813">Transport</keyword>
<protein>
    <recommendedName>
        <fullName evidence="5">Snurportin-1</fullName>
    </recommendedName>
</protein>
<sequence length="553" mass="63893">MVHEQSNMEALMVQLIAELDLSSNTGFTMDKQNLQDLLSTAKPNEMAQLRQALLEKQILLMHMTWMATFFVHTIHIFQREAVPEFLRTTRDLDRNWLCIHALKALDACCLQQISGSGYTFHPLTSCSCMALTLARAIANVSYQMTGLLFYHKDACYTPGVTPLGCWLETHLIQSVLPVTLHQSFLYQTQQALIATTCQVQQREFRRSRYECPQSMFCSDYWKRQYYKDNHNSEWDSFKMSSISGQRYGYNNYCHNKPTGFNKRRHRVKTKRGDYDSAKQQIMGQEIDSTPNWDEWDRHDVMMSVIMEKIPERFAEDWIGVICPVAKRRIVVAYNGSTCSYNKLGVLDRKFQSRLPGGNTLFVQVIKNNDMCILDCLHLKAERTFYVLDVMHWKQMPYYESETDFRFHWIKDKLAEIPLNLVDEQNEYMFKNLSRFPCTQQDIMDAMKKTRWKLPENFMFPKKKKDVAPLSSASTSLTTTVSGLYKADGDSMSNPIVISEEAYENTSVPAPVSDSRMVSDGKIAADNESVSGVTGQLSESREELKNTERHHPVP</sequence>
<evidence type="ECO:0000256" key="10">
    <source>
        <dbReference type="SAM" id="MobiDB-lite"/>
    </source>
</evidence>
<feature type="compositionally biased region" description="Basic and acidic residues" evidence="10">
    <location>
        <begin position="538"/>
        <end position="553"/>
    </location>
</feature>
<dbReference type="GO" id="GO:0061015">
    <property type="term" value="P:snRNA import into nucleus"/>
    <property type="evidence" value="ECO:0007669"/>
    <property type="project" value="InterPro"/>
</dbReference>
<comment type="function">
    <text evidence="1">Functions as an U snRNP-specific nuclear import adapter. Involved in the trimethylguanosine (m3G)-cap-dependent nuclear import of U snRNPs. Binds specifically to the terminal m3G-cap U snRNAs.</text>
</comment>
<proteinExistence type="inferred from homology"/>
<feature type="domain" description="Snurportin-1 m3G cap-binding" evidence="11">
    <location>
        <begin position="300"/>
        <end position="449"/>
    </location>
</feature>
<dbReference type="AlphaFoldDB" id="A0A2T7NGC2"/>
<dbReference type="Pfam" id="PF21974">
    <property type="entry name" value="SPN1_m3Gcap_bd"/>
    <property type="match status" value="2"/>
</dbReference>
<organism evidence="12 13">
    <name type="scientific">Pomacea canaliculata</name>
    <name type="common">Golden apple snail</name>
    <dbReference type="NCBI Taxonomy" id="400727"/>
    <lineage>
        <taxon>Eukaryota</taxon>
        <taxon>Metazoa</taxon>
        <taxon>Spiralia</taxon>
        <taxon>Lophotrochozoa</taxon>
        <taxon>Mollusca</taxon>
        <taxon>Gastropoda</taxon>
        <taxon>Caenogastropoda</taxon>
        <taxon>Architaenioglossa</taxon>
        <taxon>Ampullarioidea</taxon>
        <taxon>Ampullariidae</taxon>
        <taxon>Pomacea</taxon>
    </lineage>
</organism>
<evidence type="ECO:0000256" key="1">
    <source>
        <dbReference type="ARBA" id="ARBA00003975"/>
    </source>
</evidence>
<dbReference type="EMBL" id="PZQS01000013">
    <property type="protein sequence ID" value="PVD20219.1"/>
    <property type="molecule type" value="Genomic_DNA"/>
</dbReference>
<dbReference type="InterPro" id="IPR047857">
    <property type="entry name" value="Snurportin1_C"/>
</dbReference>
<dbReference type="PANTHER" id="PTHR13403:SF6">
    <property type="entry name" value="SNURPORTIN-1"/>
    <property type="match status" value="1"/>
</dbReference>
<accession>A0A2T7NGC2</accession>
<evidence type="ECO:0000256" key="7">
    <source>
        <dbReference type="ARBA" id="ARBA00022490"/>
    </source>
</evidence>
<evidence type="ECO:0000256" key="9">
    <source>
        <dbReference type="ARBA" id="ARBA00023242"/>
    </source>
</evidence>
<comment type="caution">
    <text evidence="12">The sequence shown here is derived from an EMBL/GenBank/DDBJ whole genome shotgun (WGS) entry which is preliminary data.</text>
</comment>
<dbReference type="GO" id="GO:0005634">
    <property type="term" value="C:nucleus"/>
    <property type="evidence" value="ECO:0007669"/>
    <property type="project" value="UniProtKB-SubCell"/>
</dbReference>
<evidence type="ECO:0000313" key="12">
    <source>
        <dbReference type="EMBL" id="PVD20219.1"/>
    </source>
</evidence>
<keyword evidence="13" id="KW-1185">Reference proteome</keyword>
<dbReference type="InterPro" id="IPR017336">
    <property type="entry name" value="Snurportin-1"/>
</dbReference>
<name>A0A2T7NGC2_POMCA</name>
<dbReference type="Proteomes" id="UP000245119">
    <property type="component" value="Linkage Group LG13"/>
</dbReference>
<dbReference type="PANTHER" id="PTHR13403">
    <property type="entry name" value="SNURPORTIN1 RNUT1 PROTEIN RNA, U TRANSPORTER 1"/>
    <property type="match status" value="1"/>
</dbReference>
<feature type="region of interest" description="Disordered" evidence="10">
    <location>
        <begin position="504"/>
        <end position="553"/>
    </location>
</feature>
<dbReference type="GO" id="GO:0003723">
    <property type="term" value="F:RNA binding"/>
    <property type="evidence" value="ECO:0007669"/>
    <property type="project" value="UniProtKB-KW"/>
</dbReference>
<evidence type="ECO:0000256" key="8">
    <source>
        <dbReference type="ARBA" id="ARBA00022884"/>
    </source>
</evidence>
<reference evidence="12 13" key="1">
    <citation type="submission" date="2018-04" db="EMBL/GenBank/DDBJ databases">
        <title>The genome of golden apple snail Pomacea canaliculata provides insight into stress tolerance and invasive adaptation.</title>
        <authorList>
            <person name="Liu C."/>
            <person name="Liu B."/>
            <person name="Ren Y."/>
            <person name="Zhang Y."/>
            <person name="Wang H."/>
            <person name="Li S."/>
            <person name="Jiang F."/>
            <person name="Yin L."/>
            <person name="Zhang G."/>
            <person name="Qian W."/>
            <person name="Fan W."/>
        </authorList>
    </citation>
    <scope>NUCLEOTIDE SEQUENCE [LARGE SCALE GENOMIC DNA]</scope>
    <source>
        <strain evidence="12">SZHN2017</strain>
        <tissue evidence="12">Muscle</tissue>
    </source>
</reference>
<gene>
    <name evidence="12" type="ORF">C0Q70_20715</name>
</gene>
<feature type="domain" description="Snurportin-1 m3G cap-binding" evidence="11">
    <location>
        <begin position="110"/>
        <end position="168"/>
    </location>
</feature>
<comment type="similarity">
    <text evidence="4">Belongs to the snurportin family.</text>
</comment>
<comment type="subcellular location">
    <subcellularLocation>
        <location evidence="3">Cytoplasm</location>
    </subcellularLocation>
    <subcellularLocation>
        <location evidence="2">Nucleus</location>
    </subcellularLocation>
</comment>
<evidence type="ECO:0000256" key="6">
    <source>
        <dbReference type="ARBA" id="ARBA00022448"/>
    </source>
</evidence>
<evidence type="ECO:0000256" key="4">
    <source>
        <dbReference type="ARBA" id="ARBA00007540"/>
    </source>
</evidence>
<evidence type="ECO:0000259" key="11">
    <source>
        <dbReference type="Pfam" id="PF21974"/>
    </source>
</evidence>
<dbReference type="GO" id="GO:0005737">
    <property type="term" value="C:cytoplasm"/>
    <property type="evidence" value="ECO:0007669"/>
    <property type="project" value="UniProtKB-SubCell"/>
</dbReference>
<keyword evidence="9" id="KW-0539">Nucleus</keyword>
<evidence type="ECO:0000313" key="13">
    <source>
        <dbReference type="Proteomes" id="UP000245119"/>
    </source>
</evidence>